<dbReference type="Pfam" id="PF01471">
    <property type="entry name" value="PG_binding_1"/>
    <property type="match status" value="1"/>
</dbReference>
<dbReference type="SUPFAM" id="SSF47090">
    <property type="entry name" value="PGBD-like"/>
    <property type="match status" value="1"/>
</dbReference>
<dbReference type="Gene3D" id="1.10.101.10">
    <property type="entry name" value="PGBD-like superfamily/PGBD"/>
    <property type="match status" value="1"/>
</dbReference>
<name>A0A4Q8B7K9_9ACTN</name>
<reference evidence="2 3" key="1">
    <citation type="submission" date="2019-02" db="EMBL/GenBank/DDBJ databases">
        <title>Sequencing the genomes of 1000 actinobacteria strains.</title>
        <authorList>
            <person name="Klenk H.-P."/>
        </authorList>
    </citation>
    <scope>NUCLEOTIDE SEQUENCE [LARGE SCALE GENOMIC DNA]</scope>
    <source>
        <strain evidence="2 3">DSM 45612</strain>
    </source>
</reference>
<evidence type="ECO:0000313" key="2">
    <source>
        <dbReference type="EMBL" id="RZU72839.1"/>
    </source>
</evidence>
<dbReference type="InterPro" id="IPR002477">
    <property type="entry name" value="Peptidoglycan-bd-like"/>
</dbReference>
<gene>
    <name evidence="2" type="ORF">EV384_1223</name>
</gene>
<keyword evidence="3" id="KW-1185">Reference proteome</keyword>
<dbReference type="AlphaFoldDB" id="A0A4Q8B7K9"/>
<dbReference type="OrthoDB" id="5620138at2"/>
<comment type="caution">
    <text evidence="2">The sequence shown here is derived from an EMBL/GenBank/DDBJ whole genome shotgun (WGS) entry which is preliminary data.</text>
</comment>
<evidence type="ECO:0000259" key="1">
    <source>
        <dbReference type="Pfam" id="PF01471"/>
    </source>
</evidence>
<dbReference type="InterPro" id="IPR036366">
    <property type="entry name" value="PGBDSf"/>
</dbReference>
<protein>
    <submittedName>
        <fullName evidence="2">Putative peptidoglycan binding protein</fullName>
    </submittedName>
</protein>
<organism evidence="2 3">
    <name type="scientific">Micromonospora kangleipakensis</name>
    <dbReference type="NCBI Taxonomy" id="1077942"/>
    <lineage>
        <taxon>Bacteria</taxon>
        <taxon>Bacillati</taxon>
        <taxon>Actinomycetota</taxon>
        <taxon>Actinomycetes</taxon>
        <taxon>Micromonosporales</taxon>
        <taxon>Micromonosporaceae</taxon>
        <taxon>Micromonospora</taxon>
    </lineage>
</organism>
<dbReference type="EMBL" id="SHLD01000001">
    <property type="protein sequence ID" value="RZU72839.1"/>
    <property type="molecule type" value="Genomic_DNA"/>
</dbReference>
<proteinExistence type="predicted"/>
<dbReference type="Proteomes" id="UP000294114">
    <property type="component" value="Unassembled WGS sequence"/>
</dbReference>
<dbReference type="InterPro" id="IPR036365">
    <property type="entry name" value="PGBD-like_sf"/>
</dbReference>
<feature type="domain" description="Peptidoglycan binding-like" evidence="1">
    <location>
        <begin position="30"/>
        <end position="84"/>
    </location>
</feature>
<sequence length="92" mass="10620">MCIARGLSEPEQRTLLVAPQRAELRPPVMQGDDVRTWQLKMKERGWRIRADGEYGNESERICVQFQREKNLEVDGVIGPQTWQATWNAPVTP</sequence>
<evidence type="ECO:0000313" key="3">
    <source>
        <dbReference type="Proteomes" id="UP000294114"/>
    </source>
</evidence>
<accession>A0A4Q8B7K9</accession>